<dbReference type="EMBL" id="JAGMWT010000001">
    <property type="protein sequence ID" value="KAH7138271.1"/>
    <property type="molecule type" value="Genomic_DNA"/>
</dbReference>
<name>A0A9P9IZW4_9PLEO</name>
<protein>
    <recommendedName>
        <fullName evidence="1">Enoyl reductase (ER) domain-containing protein</fullName>
    </recommendedName>
</protein>
<evidence type="ECO:0000259" key="1">
    <source>
        <dbReference type="SMART" id="SM00829"/>
    </source>
</evidence>
<sequence>MPLLPPSSKSLTYTSPSTPPHLTYLPLKPPARNELLVKTHFAAINPIDIQLWSSPLIGLIAGKKEKGIGRDYSGTVVSVGEGLEGKWSVGDEVFGMAFRVVRLTTFFTGNGTFSEYVTVAATDPIARKPREWSFEQAAAVPLVVLTAFAVLEWLPKEDRRNGNGNGKRRVVVAGASGGTGMWCVQLAKKLFDCHVTAVCSGKNGDFVRRMGADEVVDYTSHDVAQTLLKSVEKDGKYDLYIDCVGGAEIFEHWTFLLHSYGAYVTIVGDKTSRTTVGGTMTYLTSPTQVFRYLLGFIRGPRYAVIEFKEKSEWLQKVATLAEEQEVEVVVQEVIKDVLKEGSDAWRRVFTLMEEGRVKGKIVVGID</sequence>
<dbReference type="SMART" id="SM00829">
    <property type="entry name" value="PKS_ER"/>
    <property type="match status" value="1"/>
</dbReference>
<comment type="caution">
    <text evidence="2">The sequence shown here is derived from an EMBL/GenBank/DDBJ whole genome shotgun (WGS) entry which is preliminary data.</text>
</comment>
<dbReference type="AlphaFoldDB" id="A0A9P9IZW4"/>
<dbReference type="SUPFAM" id="SSF50129">
    <property type="entry name" value="GroES-like"/>
    <property type="match status" value="1"/>
</dbReference>
<proteinExistence type="predicted"/>
<gene>
    <name evidence="2" type="ORF">B0J11DRAFT_609848</name>
</gene>
<keyword evidence="3" id="KW-1185">Reference proteome</keyword>
<dbReference type="InterPro" id="IPR036291">
    <property type="entry name" value="NAD(P)-bd_dom_sf"/>
</dbReference>
<dbReference type="PANTHER" id="PTHR11695">
    <property type="entry name" value="ALCOHOL DEHYDROGENASE RELATED"/>
    <property type="match status" value="1"/>
</dbReference>
<dbReference type="Gene3D" id="3.40.50.720">
    <property type="entry name" value="NAD(P)-binding Rossmann-like Domain"/>
    <property type="match status" value="1"/>
</dbReference>
<dbReference type="InterPro" id="IPR013154">
    <property type="entry name" value="ADH-like_N"/>
</dbReference>
<dbReference type="InterPro" id="IPR011032">
    <property type="entry name" value="GroES-like_sf"/>
</dbReference>
<dbReference type="Gene3D" id="3.90.180.10">
    <property type="entry name" value="Medium-chain alcohol dehydrogenases, catalytic domain"/>
    <property type="match status" value="1"/>
</dbReference>
<evidence type="ECO:0000313" key="2">
    <source>
        <dbReference type="EMBL" id="KAH7138271.1"/>
    </source>
</evidence>
<feature type="domain" description="Enoyl reductase (ER)" evidence="1">
    <location>
        <begin position="17"/>
        <end position="363"/>
    </location>
</feature>
<organism evidence="2 3">
    <name type="scientific">Dendryphion nanum</name>
    <dbReference type="NCBI Taxonomy" id="256645"/>
    <lineage>
        <taxon>Eukaryota</taxon>
        <taxon>Fungi</taxon>
        <taxon>Dikarya</taxon>
        <taxon>Ascomycota</taxon>
        <taxon>Pezizomycotina</taxon>
        <taxon>Dothideomycetes</taxon>
        <taxon>Pleosporomycetidae</taxon>
        <taxon>Pleosporales</taxon>
        <taxon>Torulaceae</taxon>
        <taxon>Dendryphion</taxon>
    </lineage>
</organism>
<dbReference type="Proteomes" id="UP000700596">
    <property type="component" value="Unassembled WGS sequence"/>
</dbReference>
<dbReference type="Pfam" id="PF13602">
    <property type="entry name" value="ADH_zinc_N_2"/>
    <property type="match status" value="1"/>
</dbReference>
<dbReference type="GO" id="GO:0016491">
    <property type="term" value="F:oxidoreductase activity"/>
    <property type="evidence" value="ECO:0007669"/>
    <property type="project" value="InterPro"/>
</dbReference>
<dbReference type="OrthoDB" id="201656at2759"/>
<evidence type="ECO:0000313" key="3">
    <source>
        <dbReference type="Proteomes" id="UP000700596"/>
    </source>
</evidence>
<reference evidence="2" key="1">
    <citation type="journal article" date="2021" name="Nat. Commun.">
        <title>Genetic determinants of endophytism in the Arabidopsis root mycobiome.</title>
        <authorList>
            <person name="Mesny F."/>
            <person name="Miyauchi S."/>
            <person name="Thiergart T."/>
            <person name="Pickel B."/>
            <person name="Atanasova L."/>
            <person name="Karlsson M."/>
            <person name="Huettel B."/>
            <person name="Barry K.W."/>
            <person name="Haridas S."/>
            <person name="Chen C."/>
            <person name="Bauer D."/>
            <person name="Andreopoulos W."/>
            <person name="Pangilinan J."/>
            <person name="LaButti K."/>
            <person name="Riley R."/>
            <person name="Lipzen A."/>
            <person name="Clum A."/>
            <person name="Drula E."/>
            <person name="Henrissat B."/>
            <person name="Kohler A."/>
            <person name="Grigoriev I.V."/>
            <person name="Martin F.M."/>
            <person name="Hacquard S."/>
        </authorList>
    </citation>
    <scope>NUCLEOTIDE SEQUENCE</scope>
    <source>
        <strain evidence="2">MPI-CAGE-CH-0243</strain>
    </source>
</reference>
<dbReference type="GO" id="GO:0005739">
    <property type="term" value="C:mitochondrion"/>
    <property type="evidence" value="ECO:0007669"/>
    <property type="project" value="TreeGrafter"/>
</dbReference>
<dbReference type="InterPro" id="IPR050700">
    <property type="entry name" value="YIM1/Zinc_Alcohol_DH_Fams"/>
</dbReference>
<accession>A0A9P9IZW4</accession>
<dbReference type="InterPro" id="IPR020843">
    <property type="entry name" value="ER"/>
</dbReference>
<dbReference type="SUPFAM" id="SSF51735">
    <property type="entry name" value="NAD(P)-binding Rossmann-fold domains"/>
    <property type="match status" value="1"/>
</dbReference>
<dbReference type="Pfam" id="PF08240">
    <property type="entry name" value="ADH_N"/>
    <property type="match status" value="1"/>
</dbReference>
<dbReference type="PANTHER" id="PTHR11695:SF647">
    <property type="entry name" value="ENOYL REDUCTASE (ER) DOMAIN-CONTAINING PROTEIN"/>
    <property type="match status" value="1"/>
</dbReference>